<organism evidence="2 3">
    <name type="scientific">Ectocarpus siliculosus</name>
    <name type="common">Brown alga</name>
    <name type="synonym">Conferva siliculosa</name>
    <dbReference type="NCBI Taxonomy" id="2880"/>
    <lineage>
        <taxon>Eukaryota</taxon>
        <taxon>Sar</taxon>
        <taxon>Stramenopiles</taxon>
        <taxon>Ochrophyta</taxon>
        <taxon>PX clade</taxon>
        <taxon>Phaeophyceae</taxon>
        <taxon>Ectocarpales</taxon>
        <taxon>Ectocarpaceae</taxon>
        <taxon>Ectocarpus</taxon>
    </lineage>
</organism>
<dbReference type="STRING" id="2880.D8LTC6"/>
<dbReference type="OrthoDB" id="6222486at2759"/>
<keyword evidence="3" id="KW-1185">Reference proteome</keyword>
<sequence length="203" mass="21848">MSLKEHRTKSTVFWPAPPSNHQLARALSFWPAPVATYFRPSPTNENRNSDTTAAAATATALADATGNNGVGEGAARKTSTAPGSGENAKPVAADGGGGDGESAVGDQKWELFEDDSAEHTARFRGRKFVGRKVELPKGVHGVVLREKPCPPGVRENNEDVASYWAAETSFREVTVWGHDQPRQESTVDRSLAWLEVSKSIHDP</sequence>
<evidence type="ECO:0000313" key="2">
    <source>
        <dbReference type="EMBL" id="CBN77997.1"/>
    </source>
</evidence>
<proteinExistence type="predicted"/>
<dbReference type="InterPro" id="IPR013924">
    <property type="entry name" value="RNase_H2_suC"/>
</dbReference>
<dbReference type="PANTHER" id="PTHR47204:SF1">
    <property type="entry name" value="RIBONUCLEASE H2 SUBUNIT C"/>
    <property type="match status" value="1"/>
</dbReference>
<dbReference type="PANTHER" id="PTHR47204">
    <property type="entry name" value="OS02G0168900 PROTEIN"/>
    <property type="match status" value="1"/>
</dbReference>
<evidence type="ECO:0000256" key="1">
    <source>
        <dbReference type="SAM" id="MobiDB-lite"/>
    </source>
</evidence>
<dbReference type="Gene3D" id="2.40.128.680">
    <property type="match status" value="1"/>
</dbReference>
<dbReference type="EMBL" id="FN649047">
    <property type="protein sequence ID" value="CBN77997.1"/>
    <property type="molecule type" value="Genomic_DNA"/>
</dbReference>
<dbReference type="InParanoid" id="D8LTC6"/>
<dbReference type="AlphaFoldDB" id="D8LTC6"/>
<dbReference type="EMBL" id="FN649751">
    <property type="protein sequence ID" value="CBN77997.1"/>
    <property type="molecule type" value="Genomic_DNA"/>
</dbReference>
<protein>
    <submittedName>
        <fullName evidence="2">Uncharacterized protein</fullName>
    </submittedName>
</protein>
<feature type="region of interest" description="Disordered" evidence="1">
    <location>
        <begin position="64"/>
        <end position="104"/>
    </location>
</feature>
<dbReference type="Proteomes" id="UP000002630">
    <property type="component" value="Linkage Group LG26"/>
</dbReference>
<dbReference type="CDD" id="cd09271">
    <property type="entry name" value="RNase_H2-C"/>
    <property type="match status" value="1"/>
</dbReference>
<dbReference type="GO" id="GO:0032299">
    <property type="term" value="C:ribonuclease H2 complex"/>
    <property type="evidence" value="ECO:0007669"/>
    <property type="project" value="InterPro"/>
</dbReference>
<reference evidence="2 3" key="1">
    <citation type="journal article" date="2010" name="Nature">
        <title>The Ectocarpus genome and the independent evolution of multicellularity in brown algae.</title>
        <authorList>
            <person name="Cock J.M."/>
            <person name="Sterck L."/>
            <person name="Rouze P."/>
            <person name="Scornet D."/>
            <person name="Allen A.E."/>
            <person name="Amoutzias G."/>
            <person name="Anthouard V."/>
            <person name="Artiguenave F."/>
            <person name="Aury J.M."/>
            <person name="Badger J.H."/>
            <person name="Beszteri B."/>
            <person name="Billiau K."/>
            <person name="Bonnet E."/>
            <person name="Bothwell J.H."/>
            <person name="Bowler C."/>
            <person name="Boyen C."/>
            <person name="Brownlee C."/>
            <person name="Carrano C.J."/>
            <person name="Charrier B."/>
            <person name="Cho G.Y."/>
            <person name="Coelho S.M."/>
            <person name="Collen J."/>
            <person name="Corre E."/>
            <person name="Da Silva C."/>
            <person name="Delage L."/>
            <person name="Delaroque N."/>
            <person name="Dittami S.M."/>
            <person name="Doulbeau S."/>
            <person name="Elias M."/>
            <person name="Farnham G."/>
            <person name="Gachon C.M."/>
            <person name="Gschloessl B."/>
            <person name="Heesch S."/>
            <person name="Jabbari K."/>
            <person name="Jubin C."/>
            <person name="Kawai H."/>
            <person name="Kimura K."/>
            <person name="Kloareg B."/>
            <person name="Kupper F.C."/>
            <person name="Lang D."/>
            <person name="Le Bail A."/>
            <person name="Leblanc C."/>
            <person name="Lerouge P."/>
            <person name="Lohr M."/>
            <person name="Lopez P.J."/>
            <person name="Martens C."/>
            <person name="Maumus F."/>
            <person name="Michel G."/>
            <person name="Miranda-Saavedra D."/>
            <person name="Morales J."/>
            <person name="Moreau H."/>
            <person name="Motomura T."/>
            <person name="Nagasato C."/>
            <person name="Napoli C.A."/>
            <person name="Nelson D.R."/>
            <person name="Nyvall-Collen P."/>
            <person name="Peters A.F."/>
            <person name="Pommier C."/>
            <person name="Potin P."/>
            <person name="Poulain J."/>
            <person name="Quesneville H."/>
            <person name="Read B."/>
            <person name="Rensing S.A."/>
            <person name="Ritter A."/>
            <person name="Rousvoal S."/>
            <person name="Samanta M."/>
            <person name="Samson G."/>
            <person name="Schroeder D.C."/>
            <person name="Segurens B."/>
            <person name="Strittmatter M."/>
            <person name="Tonon T."/>
            <person name="Tregear J.W."/>
            <person name="Valentin K."/>
            <person name="von Dassow P."/>
            <person name="Yamagishi T."/>
            <person name="Van de Peer Y."/>
            <person name="Wincker P."/>
        </authorList>
    </citation>
    <scope>NUCLEOTIDE SEQUENCE [LARGE SCALE GENOMIC DNA]</scope>
    <source>
        <strain evidence="3">Ec32 / CCAP1310/4</strain>
    </source>
</reference>
<dbReference type="Pfam" id="PF08615">
    <property type="entry name" value="RNase_H2_suC"/>
    <property type="match status" value="1"/>
</dbReference>
<accession>D8LTC6</accession>
<name>D8LTC6_ECTSI</name>
<gene>
    <name evidence="2" type="ORF">Esi_0081_0104</name>
</gene>
<evidence type="ECO:0000313" key="3">
    <source>
        <dbReference type="Proteomes" id="UP000002630"/>
    </source>
</evidence>
<dbReference type="GO" id="GO:0006401">
    <property type="term" value="P:RNA catabolic process"/>
    <property type="evidence" value="ECO:0007669"/>
    <property type="project" value="InterPro"/>
</dbReference>